<sequence>MAGDPSELEADDMPVQVGEPSTRSDDDEIFAAVEHLIDRALECGFPLERVEQLRTIAHAYDVWRLELRADPPARVPPLEVRFRDGARPTKCKPRKYPPHIRKFLHEFNECLVELGLVYENPKSRWSSPVLPVKKSTQLLDLRQTVDYRVTNAQTDIMAAVMPIFSILAVAAC</sequence>
<comment type="caution">
    <text evidence="2">The sequence shown here is derived from an EMBL/GenBank/DDBJ whole genome shotgun (WGS) entry which is preliminary data.</text>
</comment>
<protein>
    <recommendedName>
        <fullName evidence="4">Reverse transcriptase</fullName>
    </recommendedName>
</protein>
<evidence type="ECO:0008006" key="4">
    <source>
        <dbReference type="Google" id="ProtNLM"/>
    </source>
</evidence>
<evidence type="ECO:0000313" key="3">
    <source>
        <dbReference type="Proteomes" id="UP000237271"/>
    </source>
</evidence>
<dbReference type="AlphaFoldDB" id="A0A2P4YPL2"/>
<accession>A0A2P4YPL2</accession>
<evidence type="ECO:0000313" key="2">
    <source>
        <dbReference type="EMBL" id="POM79716.1"/>
    </source>
</evidence>
<feature type="compositionally biased region" description="Acidic residues" evidence="1">
    <location>
        <begin position="1"/>
        <end position="12"/>
    </location>
</feature>
<dbReference type="SUPFAM" id="SSF56672">
    <property type="entry name" value="DNA/RNA polymerases"/>
    <property type="match status" value="1"/>
</dbReference>
<dbReference type="OrthoDB" id="125977at2759"/>
<keyword evidence="3" id="KW-1185">Reference proteome</keyword>
<dbReference type="Gene3D" id="3.10.10.10">
    <property type="entry name" value="HIV Type 1 Reverse Transcriptase, subunit A, domain 1"/>
    <property type="match status" value="1"/>
</dbReference>
<gene>
    <name evidence="2" type="ORF">PHPALM_2548</name>
</gene>
<feature type="region of interest" description="Disordered" evidence="1">
    <location>
        <begin position="1"/>
        <end position="24"/>
    </location>
</feature>
<dbReference type="Proteomes" id="UP000237271">
    <property type="component" value="Unassembled WGS sequence"/>
</dbReference>
<proteinExistence type="predicted"/>
<dbReference type="InterPro" id="IPR043502">
    <property type="entry name" value="DNA/RNA_pol_sf"/>
</dbReference>
<reference evidence="2 3" key="1">
    <citation type="journal article" date="2017" name="Genome Biol. Evol.">
        <title>Phytophthora megakarya and P. palmivora, closely related causal agents of cacao black pod rot, underwent increases in genome sizes and gene numbers by different mechanisms.</title>
        <authorList>
            <person name="Ali S.S."/>
            <person name="Shao J."/>
            <person name="Lary D.J."/>
            <person name="Kronmiller B."/>
            <person name="Shen D."/>
            <person name="Strem M.D."/>
            <person name="Amoako-Attah I."/>
            <person name="Akrofi A.Y."/>
            <person name="Begoude B.A."/>
            <person name="Ten Hoopen G.M."/>
            <person name="Coulibaly K."/>
            <person name="Kebe B.I."/>
            <person name="Melnick R.L."/>
            <person name="Guiltinan M.J."/>
            <person name="Tyler B.M."/>
            <person name="Meinhardt L.W."/>
            <person name="Bailey B.A."/>
        </authorList>
    </citation>
    <scope>NUCLEOTIDE SEQUENCE [LARGE SCALE GENOMIC DNA]</scope>
    <source>
        <strain evidence="3">sbr112.9</strain>
    </source>
</reference>
<dbReference type="EMBL" id="NCKW01001107">
    <property type="protein sequence ID" value="POM79716.1"/>
    <property type="molecule type" value="Genomic_DNA"/>
</dbReference>
<name>A0A2P4YPL2_9STRA</name>
<evidence type="ECO:0000256" key="1">
    <source>
        <dbReference type="SAM" id="MobiDB-lite"/>
    </source>
</evidence>
<organism evidence="2 3">
    <name type="scientific">Phytophthora palmivora</name>
    <dbReference type="NCBI Taxonomy" id="4796"/>
    <lineage>
        <taxon>Eukaryota</taxon>
        <taxon>Sar</taxon>
        <taxon>Stramenopiles</taxon>
        <taxon>Oomycota</taxon>
        <taxon>Peronosporomycetes</taxon>
        <taxon>Peronosporales</taxon>
        <taxon>Peronosporaceae</taxon>
        <taxon>Phytophthora</taxon>
    </lineage>
</organism>